<dbReference type="GO" id="GO:0007144">
    <property type="term" value="P:female meiosis I"/>
    <property type="evidence" value="ECO:0007669"/>
    <property type="project" value="Ensembl"/>
</dbReference>
<dbReference type="Gene3D" id="1.25.10.10">
    <property type="entry name" value="Leucine-rich Repeat Variant"/>
    <property type="match status" value="1"/>
</dbReference>
<dbReference type="Proteomes" id="UP000694387">
    <property type="component" value="Chromosome 18"/>
</dbReference>
<dbReference type="GO" id="GO:0005829">
    <property type="term" value="C:cytosol"/>
    <property type="evidence" value="ECO:0007669"/>
    <property type="project" value="Ensembl"/>
</dbReference>
<dbReference type="InterPro" id="IPR016024">
    <property type="entry name" value="ARM-type_fold"/>
</dbReference>
<dbReference type="SUPFAM" id="SSF48371">
    <property type="entry name" value="ARM repeat"/>
    <property type="match status" value="1"/>
</dbReference>
<accession>A0A9L0I843</accession>
<reference evidence="2 3" key="1">
    <citation type="journal article" date="2020" name="Nat. Commun.">
        <title>Donkey genomes provide new insights into domestication and selection for coat color.</title>
        <authorList>
            <person name="Wang"/>
            <person name="C."/>
            <person name="Li"/>
            <person name="H."/>
            <person name="Guo"/>
            <person name="Y."/>
            <person name="Huang"/>
            <person name="J."/>
            <person name="Sun"/>
            <person name="Y."/>
            <person name="Min"/>
            <person name="J."/>
            <person name="Wang"/>
            <person name="J."/>
            <person name="Fang"/>
            <person name="X."/>
            <person name="Zhao"/>
            <person name="Z."/>
            <person name="Wang"/>
            <person name="S."/>
            <person name="Zhang"/>
            <person name="Y."/>
            <person name="Liu"/>
            <person name="Q."/>
            <person name="Jiang"/>
            <person name="Q."/>
            <person name="Wang"/>
            <person name="X."/>
            <person name="Guo"/>
            <person name="Y."/>
            <person name="Yang"/>
            <person name="C."/>
            <person name="Wang"/>
            <person name="Y."/>
            <person name="Tian"/>
            <person name="F."/>
            <person name="Zhuang"/>
            <person name="G."/>
            <person name="Fan"/>
            <person name="Y."/>
            <person name="Gao"/>
            <person name="Q."/>
            <person name="Li"/>
            <person name="Y."/>
            <person name="Ju"/>
            <person name="Z."/>
            <person name="Li"/>
            <person name="J."/>
            <person name="Li"/>
            <person name="R."/>
            <person name="Hou"/>
            <person name="M."/>
            <person name="Yang"/>
            <person name="G."/>
            <person name="Liu"/>
            <person name="G."/>
            <person name="Liu"/>
            <person name="W."/>
            <person name="Guo"/>
            <person name="J."/>
            <person name="Pan"/>
            <person name="S."/>
            <person name="Fan"/>
            <person name="G."/>
            <person name="Zhang"/>
            <person name="W."/>
            <person name="Zhang"/>
            <person name="R."/>
            <person name="Yu"/>
            <person name="J."/>
            <person name="Zhang"/>
            <person name="X."/>
            <person name="Yin"/>
            <person name="Q."/>
            <person name="Ji"/>
            <person name="C."/>
            <person name="Jin"/>
            <person name="Y."/>
            <person name="Yue"/>
            <person name="G."/>
            <person name="Liu"/>
            <person name="M."/>
            <person name="Xu"/>
            <person name="J."/>
            <person name="Liu"/>
            <person name="S."/>
            <person name="Jordana"/>
            <person name="J."/>
            <person name="Noce"/>
            <person name="A."/>
            <person name="Amills"/>
            <person name="M."/>
            <person name="Wu"/>
            <person name="D.D."/>
            <person name="Li"/>
            <person name="S."/>
            <person name="Zhou"/>
            <person name="X. and Zhong"/>
            <person name="J."/>
        </authorList>
    </citation>
    <scope>NUCLEOTIDE SEQUENCE [LARGE SCALE GENOMIC DNA]</scope>
</reference>
<sequence length="453" mass="50558">MANFKWSRIFKPTPQKPHPIGSCPAKYTGFQLHWTPRAASAGFAVNRFKTPAEPEERGRLSPSPPRVRRAQRAAQTLRSLSLAALCSQALGVDALPRFLACGVRGRVAAQAHGAEAVAAMGEAGDVEEACWHVGAKEEFVKVRKKDLERLTTEVMQIRDFLPRILNGEVLESFQKLKIMEKNLERKEQEIEQLRMDCEHFKARLETVQADSMRDKKEKLVLRQQLNEAKQQLLQQAEYCTEMGAAACTLLWGVSSSEEVVKAILGGDKALKFFSITGQTMESFVKSLDGDVKELDSDENQFVFALAGIVTNVAAIACGREFLVNSSRVLLDTMLQLLGDLKPGQCTKLKVLMLMSLYNVSINLKGLKYISESPGFIPLLWWLLSDPDAEVCLHVLRLVQSVVLEPEVFSKSASEFRSSLPLQRIVAMSKSRNPHLQTVAQELLEDLRALQHDV</sequence>
<dbReference type="AlphaFoldDB" id="A0A9L0I843"/>
<name>A0A9L0I843_EQUAS</name>
<dbReference type="KEGG" id="eai:106825315"/>
<dbReference type="InterPro" id="IPR011989">
    <property type="entry name" value="ARM-like"/>
</dbReference>
<keyword evidence="1" id="KW-0175">Coiled coil</keyword>
<dbReference type="GO" id="GO:1990918">
    <property type="term" value="P:double-strand break repair involved in meiotic recombination"/>
    <property type="evidence" value="ECO:0007669"/>
    <property type="project" value="Ensembl"/>
</dbReference>
<dbReference type="PANTHER" id="PTHR15434">
    <property type="entry name" value="HEAT SHOCK FACTOR 2-BINDING PROTEIN"/>
    <property type="match status" value="1"/>
</dbReference>
<dbReference type="FunFam" id="1.25.10.10:FF:000301">
    <property type="entry name" value="Heat shock transcription factor 2 binding protein"/>
    <property type="match status" value="1"/>
</dbReference>
<proteinExistence type="predicted"/>
<evidence type="ECO:0000313" key="3">
    <source>
        <dbReference type="Proteomes" id="UP000694387"/>
    </source>
</evidence>
<dbReference type="PANTHER" id="PTHR15434:SF2">
    <property type="entry name" value="HEAT SHOCK FACTOR 2-BINDING PROTEIN"/>
    <property type="match status" value="1"/>
</dbReference>
<dbReference type="GO" id="GO:0007141">
    <property type="term" value="P:male meiosis I"/>
    <property type="evidence" value="ECO:0007669"/>
    <property type="project" value="Ensembl"/>
</dbReference>
<evidence type="ECO:0000313" key="2">
    <source>
        <dbReference type="Ensembl" id="ENSEASP00005036667.1"/>
    </source>
</evidence>
<evidence type="ECO:0000256" key="1">
    <source>
        <dbReference type="SAM" id="Coils"/>
    </source>
</evidence>
<gene>
    <name evidence="2" type="primary">HSF2BP</name>
</gene>
<dbReference type="Ensembl" id="ENSEAST00005075895.1">
    <property type="protein sequence ID" value="ENSEASP00005036667.1"/>
    <property type="gene ID" value="ENSEASG00005001700.2"/>
</dbReference>
<feature type="coiled-coil region" evidence="1">
    <location>
        <begin position="169"/>
        <end position="235"/>
    </location>
</feature>
<dbReference type="GeneID" id="106825315"/>
<dbReference type="GO" id="GO:0005694">
    <property type="term" value="C:chromosome"/>
    <property type="evidence" value="ECO:0007669"/>
    <property type="project" value="Ensembl"/>
</dbReference>
<dbReference type="GeneTree" id="ENSGT00390000008490"/>
<dbReference type="InterPro" id="IPR039584">
    <property type="entry name" value="HSF2BP"/>
</dbReference>
<protein>
    <submittedName>
        <fullName evidence="2">Heat shock transcription factor 2 binding protein</fullName>
    </submittedName>
</protein>
<organism evidence="2 3">
    <name type="scientific">Equus asinus</name>
    <name type="common">Donkey</name>
    <name type="synonym">Equus africanus asinus</name>
    <dbReference type="NCBI Taxonomy" id="9793"/>
    <lineage>
        <taxon>Eukaryota</taxon>
        <taxon>Metazoa</taxon>
        <taxon>Chordata</taxon>
        <taxon>Craniata</taxon>
        <taxon>Vertebrata</taxon>
        <taxon>Euteleostomi</taxon>
        <taxon>Mammalia</taxon>
        <taxon>Eutheria</taxon>
        <taxon>Laurasiatheria</taxon>
        <taxon>Perissodactyla</taxon>
        <taxon>Equidae</taxon>
        <taxon>Equus</taxon>
    </lineage>
</organism>
<reference evidence="2" key="2">
    <citation type="submission" date="2025-08" db="UniProtKB">
        <authorList>
            <consortium name="Ensembl"/>
        </authorList>
    </citation>
    <scope>IDENTIFICATION</scope>
</reference>
<reference evidence="2" key="3">
    <citation type="submission" date="2025-09" db="UniProtKB">
        <authorList>
            <consortium name="Ensembl"/>
        </authorList>
    </citation>
    <scope>IDENTIFICATION</scope>
</reference>
<dbReference type="RefSeq" id="XP_044606697.1">
    <property type="nucleotide sequence ID" value="XM_044750762.2"/>
</dbReference>
<keyword evidence="3" id="KW-1185">Reference proteome</keyword>
<dbReference type="CTD" id="11077"/>
<dbReference type="GO" id="GO:0007283">
    <property type="term" value="P:spermatogenesis"/>
    <property type="evidence" value="ECO:0007669"/>
    <property type="project" value="Ensembl"/>
</dbReference>
<dbReference type="GO" id="GO:0005654">
    <property type="term" value="C:nucleoplasm"/>
    <property type="evidence" value="ECO:0007669"/>
    <property type="project" value="Ensembl"/>
</dbReference>